<keyword evidence="2" id="KW-1185">Reference proteome</keyword>
<dbReference type="AlphaFoldDB" id="A0A087FZX4"/>
<gene>
    <name evidence="1" type="ORF">AALP_AAs55352U000100</name>
</gene>
<name>A0A087FZX4_ARAAL</name>
<dbReference type="Gramene" id="KFK23176">
    <property type="protein sequence ID" value="KFK23176"/>
    <property type="gene ID" value="AALP_AAs55352U000100"/>
</dbReference>
<dbReference type="EMBL" id="KL981800">
    <property type="protein sequence ID" value="KFK23176.1"/>
    <property type="molecule type" value="Genomic_DNA"/>
</dbReference>
<evidence type="ECO:0000313" key="2">
    <source>
        <dbReference type="Proteomes" id="UP000029120"/>
    </source>
</evidence>
<accession>A0A087FZX4</accession>
<dbReference type="OrthoDB" id="998586at2759"/>
<organism evidence="1 2">
    <name type="scientific">Arabis alpina</name>
    <name type="common">Alpine rock-cress</name>
    <dbReference type="NCBI Taxonomy" id="50452"/>
    <lineage>
        <taxon>Eukaryota</taxon>
        <taxon>Viridiplantae</taxon>
        <taxon>Streptophyta</taxon>
        <taxon>Embryophyta</taxon>
        <taxon>Tracheophyta</taxon>
        <taxon>Spermatophyta</taxon>
        <taxon>Magnoliopsida</taxon>
        <taxon>eudicotyledons</taxon>
        <taxon>Gunneridae</taxon>
        <taxon>Pentapetalae</taxon>
        <taxon>rosids</taxon>
        <taxon>malvids</taxon>
        <taxon>Brassicales</taxon>
        <taxon>Brassicaceae</taxon>
        <taxon>Arabideae</taxon>
        <taxon>Arabis</taxon>
    </lineage>
</organism>
<evidence type="ECO:0000313" key="1">
    <source>
        <dbReference type="EMBL" id="KFK23176.1"/>
    </source>
</evidence>
<dbReference type="Proteomes" id="UP000029120">
    <property type="component" value="Unassembled WGS sequence"/>
</dbReference>
<sequence length="35" mass="4043">MEFRRQSNMEDRCLIKNDVTELIGNTPNGVSEQNC</sequence>
<proteinExistence type="predicted"/>
<reference evidence="2" key="1">
    <citation type="journal article" date="2015" name="Nat. Plants">
        <title>Genome expansion of Arabis alpina linked with retrotransposition and reduced symmetric DNA methylation.</title>
        <authorList>
            <person name="Willing E.M."/>
            <person name="Rawat V."/>
            <person name="Mandakova T."/>
            <person name="Maumus F."/>
            <person name="James G.V."/>
            <person name="Nordstroem K.J."/>
            <person name="Becker C."/>
            <person name="Warthmann N."/>
            <person name="Chica C."/>
            <person name="Szarzynska B."/>
            <person name="Zytnicki M."/>
            <person name="Albani M.C."/>
            <person name="Kiefer C."/>
            <person name="Bergonzi S."/>
            <person name="Castaings L."/>
            <person name="Mateos J.L."/>
            <person name="Berns M.C."/>
            <person name="Bujdoso N."/>
            <person name="Piofczyk T."/>
            <person name="de Lorenzo L."/>
            <person name="Barrero-Sicilia C."/>
            <person name="Mateos I."/>
            <person name="Piednoel M."/>
            <person name="Hagmann J."/>
            <person name="Chen-Min-Tao R."/>
            <person name="Iglesias-Fernandez R."/>
            <person name="Schuster S.C."/>
            <person name="Alonso-Blanco C."/>
            <person name="Roudier F."/>
            <person name="Carbonero P."/>
            <person name="Paz-Ares J."/>
            <person name="Davis S.J."/>
            <person name="Pecinka A."/>
            <person name="Quesneville H."/>
            <person name="Colot V."/>
            <person name="Lysak M.A."/>
            <person name="Weigel D."/>
            <person name="Coupland G."/>
            <person name="Schneeberger K."/>
        </authorList>
    </citation>
    <scope>NUCLEOTIDE SEQUENCE [LARGE SCALE GENOMIC DNA]</scope>
    <source>
        <strain evidence="2">cv. Pajares</strain>
    </source>
</reference>
<protein>
    <submittedName>
        <fullName evidence="1">Uncharacterized protein</fullName>
    </submittedName>
</protein>